<evidence type="ECO:0000313" key="5">
    <source>
        <dbReference type="Proteomes" id="UP000228921"/>
    </source>
</evidence>
<dbReference type="InterPro" id="IPR001478">
    <property type="entry name" value="PDZ"/>
</dbReference>
<dbReference type="SMART" id="SM00228">
    <property type="entry name" value="PDZ"/>
    <property type="match status" value="1"/>
</dbReference>
<evidence type="ECO:0000256" key="2">
    <source>
        <dbReference type="SAM" id="SignalP"/>
    </source>
</evidence>
<organism evidence="4 5">
    <name type="scientific">Candidatus Thermofonsia Clade 1 bacterium</name>
    <dbReference type="NCBI Taxonomy" id="2364210"/>
    <lineage>
        <taxon>Bacteria</taxon>
        <taxon>Bacillati</taxon>
        <taxon>Chloroflexota</taxon>
        <taxon>Candidatus Thermofontia</taxon>
        <taxon>Candidatus Thermofonsia Clade 1</taxon>
    </lineage>
</organism>
<dbReference type="AlphaFoldDB" id="A0A2M8P3P4"/>
<feature type="signal peptide" evidence="2">
    <location>
        <begin position="1"/>
        <end position="31"/>
    </location>
</feature>
<evidence type="ECO:0000313" key="4">
    <source>
        <dbReference type="EMBL" id="PJF32159.1"/>
    </source>
</evidence>
<dbReference type="Gene3D" id="2.30.42.10">
    <property type="match status" value="1"/>
</dbReference>
<accession>A0A2M8P3P4</accession>
<reference evidence="4 5" key="1">
    <citation type="submission" date="2017-11" db="EMBL/GenBank/DDBJ databases">
        <title>Evolution of Phototrophy in the Chloroflexi Phylum Driven by Horizontal Gene Transfer.</title>
        <authorList>
            <person name="Ward L.M."/>
            <person name="Hemp J."/>
            <person name="Shih P.M."/>
            <person name="Mcglynn S.E."/>
            <person name="Fischer W."/>
        </authorList>
    </citation>
    <scope>NUCLEOTIDE SEQUENCE [LARGE SCALE GENOMIC DNA]</scope>
    <source>
        <strain evidence="4">CP2_2F</strain>
    </source>
</reference>
<protein>
    <recommendedName>
        <fullName evidence="3">PDZ domain-containing protein</fullName>
    </recommendedName>
</protein>
<name>A0A2M8P3P4_9CHLR</name>
<feature type="domain" description="PDZ" evidence="3">
    <location>
        <begin position="91"/>
        <end position="162"/>
    </location>
</feature>
<keyword evidence="2" id="KW-0732">Signal</keyword>
<sequence length="201" mass="21348">MLTRIATRLFAVLLVLTLIGAALHGPYTAQAQPAQTPEATLEATPEPQATKFPPCPPVDEAELPEATEEPTPQVTPTITPTFDTRAEFAPGYLGIAAEDVANCGSRVIEIISGSPADRAGLQLGDVIVAADGVPRRSATELRNYILSRPARQSVLLVVKRDDQELEIRVVLGMRPRITPPTVTPAPTETEAEPTPAATEGN</sequence>
<proteinExistence type="predicted"/>
<gene>
    <name evidence="4" type="ORF">CUN51_00585</name>
</gene>
<feature type="chain" id="PRO_5014786319" description="PDZ domain-containing protein" evidence="2">
    <location>
        <begin position="32"/>
        <end position="201"/>
    </location>
</feature>
<feature type="compositionally biased region" description="Low complexity" evidence="1">
    <location>
        <begin position="184"/>
        <end position="201"/>
    </location>
</feature>
<feature type="region of interest" description="Disordered" evidence="1">
    <location>
        <begin position="33"/>
        <end position="77"/>
    </location>
</feature>
<dbReference type="SUPFAM" id="SSF50156">
    <property type="entry name" value="PDZ domain-like"/>
    <property type="match status" value="1"/>
</dbReference>
<feature type="region of interest" description="Disordered" evidence="1">
    <location>
        <begin position="178"/>
        <end position="201"/>
    </location>
</feature>
<feature type="compositionally biased region" description="Acidic residues" evidence="1">
    <location>
        <begin position="59"/>
        <end position="68"/>
    </location>
</feature>
<comment type="caution">
    <text evidence="4">The sequence shown here is derived from an EMBL/GenBank/DDBJ whole genome shotgun (WGS) entry which is preliminary data.</text>
</comment>
<dbReference type="PROSITE" id="PS50106">
    <property type="entry name" value="PDZ"/>
    <property type="match status" value="1"/>
</dbReference>
<dbReference type="Pfam" id="PF13180">
    <property type="entry name" value="PDZ_2"/>
    <property type="match status" value="1"/>
</dbReference>
<evidence type="ECO:0000259" key="3">
    <source>
        <dbReference type="PROSITE" id="PS50106"/>
    </source>
</evidence>
<dbReference type="EMBL" id="PGTK01000001">
    <property type="protein sequence ID" value="PJF32159.1"/>
    <property type="molecule type" value="Genomic_DNA"/>
</dbReference>
<dbReference type="InterPro" id="IPR036034">
    <property type="entry name" value="PDZ_sf"/>
</dbReference>
<dbReference type="Proteomes" id="UP000228921">
    <property type="component" value="Unassembled WGS sequence"/>
</dbReference>
<evidence type="ECO:0000256" key="1">
    <source>
        <dbReference type="SAM" id="MobiDB-lite"/>
    </source>
</evidence>